<comment type="caution">
    <text evidence="2">The sequence shown here is derived from an EMBL/GenBank/DDBJ whole genome shotgun (WGS) entry which is preliminary data.</text>
</comment>
<evidence type="ECO:0000259" key="1">
    <source>
        <dbReference type="Pfam" id="PF13966"/>
    </source>
</evidence>
<name>A0ABQ7V8N8_SOLTU</name>
<accession>A0ABQ7V8N8</accession>
<dbReference type="EMBL" id="JAIVGD010000013">
    <property type="protein sequence ID" value="KAH0760424.1"/>
    <property type="molecule type" value="Genomic_DNA"/>
</dbReference>
<feature type="domain" description="Reverse transcriptase zinc-binding" evidence="1">
    <location>
        <begin position="1"/>
        <end position="46"/>
    </location>
</feature>
<dbReference type="Pfam" id="PF13966">
    <property type="entry name" value="zf-RVT"/>
    <property type="match status" value="1"/>
</dbReference>
<keyword evidence="3" id="KW-1185">Reference proteome</keyword>
<proteinExistence type="predicted"/>
<evidence type="ECO:0000313" key="3">
    <source>
        <dbReference type="Proteomes" id="UP000826656"/>
    </source>
</evidence>
<evidence type="ECO:0000313" key="2">
    <source>
        <dbReference type="EMBL" id="KAH0760424.1"/>
    </source>
</evidence>
<reference evidence="2 3" key="1">
    <citation type="journal article" date="2021" name="bioRxiv">
        <title>Chromosome-scale and haplotype-resolved genome assembly of a tetraploid potato cultivar.</title>
        <authorList>
            <person name="Sun H."/>
            <person name="Jiao W.-B."/>
            <person name="Krause K."/>
            <person name="Campoy J.A."/>
            <person name="Goel M."/>
            <person name="Folz-Donahue K."/>
            <person name="Kukat C."/>
            <person name="Huettel B."/>
            <person name="Schneeberger K."/>
        </authorList>
    </citation>
    <scope>NUCLEOTIDE SEQUENCE [LARGE SCALE GENOMIC DNA]</scope>
    <source>
        <strain evidence="2">SolTubOtavaFocal</strain>
        <tissue evidence="2">Leaves</tissue>
    </source>
</reference>
<protein>
    <recommendedName>
        <fullName evidence="1">Reverse transcriptase zinc-binding domain-containing protein</fullName>
    </recommendedName>
</protein>
<dbReference type="InterPro" id="IPR026960">
    <property type="entry name" value="RVT-Znf"/>
</dbReference>
<organism evidence="2 3">
    <name type="scientific">Solanum tuberosum</name>
    <name type="common">Potato</name>
    <dbReference type="NCBI Taxonomy" id="4113"/>
    <lineage>
        <taxon>Eukaryota</taxon>
        <taxon>Viridiplantae</taxon>
        <taxon>Streptophyta</taxon>
        <taxon>Embryophyta</taxon>
        <taxon>Tracheophyta</taxon>
        <taxon>Spermatophyta</taxon>
        <taxon>Magnoliopsida</taxon>
        <taxon>eudicotyledons</taxon>
        <taxon>Gunneridae</taxon>
        <taxon>Pentapetalae</taxon>
        <taxon>asterids</taxon>
        <taxon>lamiids</taxon>
        <taxon>Solanales</taxon>
        <taxon>Solanaceae</taxon>
        <taxon>Solanoideae</taxon>
        <taxon>Solaneae</taxon>
        <taxon>Solanum</taxon>
    </lineage>
</organism>
<sequence>MCLCLQQRLLSTASLIRWGVEANPTCVLQGPESHEHLFVHCPVAQSLRSRVLRWINRLDCLATNQDDFVLWNIRQAKEENGGKYGQGSGIYVHCSRPNWTTSLST</sequence>
<gene>
    <name evidence="2" type="ORF">KY290_016497</name>
</gene>
<dbReference type="Proteomes" id="UP000826656">
    <property type="component" value="Unassembled WGS sequence"/>
</dbReference>